<dbReference type="STRING" id="307972.A0A2G8K1F7"/>
<dbReference type="PROSITE" id="PS00299">
    <property type="entry name" value="UBIQUITIN_1"/>
    <property type="match status" value="1"/>
</dbReference>
<dbReference type="OrthoDB" id="428577at2759"/>
<evidence type="ECO:0000313" key="3">
    <source>
        <dbReference type="Proteomes" id="UP000230750"/>
    </source>
</evidence>
<dbReference type="Gene3D" id="3.10.20.90">
    <property type="entry name" value="Phosphatidylinositol 3-kinase Catalytic Subunit, Chain A, domain 1"/>
    <property type="match status" value="3"/>
</dbReference>
<dbReference type="Proteomes" id="UP000230750">
    <property type="component" value="Unassembled WGS sequence"/>
</dbReference>
<accession>A0A2G8K1F7</accession>
<reference evidence="2 3" key="1">
    <citation type="journal article" date="2017" name="PLoS Biol.">
        <title>The sea cucumber genome provides insights into morphological evolution and visceral regeneration.</title>
        <authorList>
            <person name="Zhang X."/>
            <person name="Sun L."/>
            <person name="Yuan J."/>
            <person name="Sun Y."/>
            <person name="Gao Y."/>
            <person name="Zhang L."/>
            <person name="Li S."/>
            <person name="Dai H."/>
            <person name="Hamel J.F."/>
            <person name="Liu C."/>
            <person name="Yu Y."/>
            <person name="Liu S."/>
            <person name="Lin W."/>
            <person name="Guo K."/>
            <person name="Jin S."/>
            <person name="Xu P."/>
            <person name="Storey K.B."/>
            <person name="Huan P."/>
            <person name="Zhang T."/>
            <person name="Zhou Y."/>
            <person name="Zhang J."/>
            <person name="Lin C."/>
            <person name="Li X."/>
            <person name="Xing L."/>
            <person name="Huo D."/>
            <person name="Sun M."/>
            <person name="Wang L."/>
            <person name="Mercier A."/>
            <person name="Li F."/>
            <person name="Yang H."/>
            <person name="Xiang J."/>
        </authorList>
    </citation>
    <scope>NUCLEOTIDE SEQUENCE [LARGE SCALE GENOMIC DNA]</scope>
    <source>
        <strain evidence="2">Shaxun</strain>
        <tissue evidence="2">Muscle</tissue>
    </source>
</reference>
<evidence type="ECO:0000313" key="2">
    <source>
        <dbReference type="EMBL" id="PIK41785.1"/>
    </source>
</evidence>
<dbReference type="InterPro" id="IPR029071">
    <property type="entry name" value="Ubiquitin-like_domsf"/>
</dbReference>
<dbReference type="PROSITE" id="PS50053">
    <property type="entry name" value="UBIQUITIN_2"/>
    <property type="match status" value="2"/>
</dbReference>
<organism evidence="2 3">
    <name type="scientific">Stichopus japonicus</name>
    <name type="common">Sea cucumber</name>
    <dbReference type="NCBI Taxonomy" id="307972"/>
    <lineage>
        <taxon>Eukaryota</taxon>
        <taxon>Metazoa</taxon>
        <taxon>Echinodermata</taxon>
        <taxon>Eleutherozoa</taxon>
        <taxon>Echinozoa</taxon>
        <taxon>Holothuroidea</taxon>
        <taxon>Aspidochirotacea</taxon>
        <taxon>Aspidochirotida</taxon>
        <taxon>Stichopodidae</taxon>
        <taxon>Apostichopus</taxon>
    </lineage>
</organism>
<sequence>MDLRLRGGGGHILKVETSTCSFNVIGSPGSTFSSIKYSIYSETSYHPDQQVLWYKERKMEDQECLFASDFTLQLTLRPSMPLKIEVQLLDGAIRPLSVKSFDTIASIKSKVQSAKGVSIKQHACFSVSHYDTTLFSNNIENNSRLTLLVISPGWMCVFILCPGGLARPFKVRPNDTITTLKFLIERELNVTAKQQLLTIAGNTLDEAKHLSDYTLKDNSIIKLEISKVRFIQLHCQLRNGKVLTLHLDDSQTVNDLKQMISEMESIPPDHQLIIFEGAILTDTKRLSECRLTDHSQVYLLGRASGIVNYKCVVHTPSGRREVIDVGFSNTIGGILEKLERDHQLSLSQEEFRMDIQKY</sequence>
<dbReference type="InterPro" id="IPR019956">
    <property type="entry name" value="Ubiquitin_dom"/>
</dbReference>
<dbReference type="InterPro" id="IPR000626">
    <property type="entry name" value="Ubiquitin-like_dom"/>
</dbReference>
<dbReference type="EMBL" id="MRZV01000989">
    <property type="protein sequence ID" value="PIK41785.1"/>
    <property type="molecule type" value="Genomic_DNA"/>
</dbReference>
<feature type="domain" description="Ubiquitin-like" evidence="1">
    <location>
        <begin position="231"/>
        <end position="305"/>
    </location>
</feature>
<name>A0A2G8K1F7_STIJA</name>
<evidence type="ECO:0000259" key="1">
    <source>
        <dbReference type="PROSITE" id="PS50053"/>
    </source>
</evidence>
<dbReference type="AlphaFoldDB" id="A0A2G8K1F7"/>
<feature type="domain" description="Ubiquitin-like" evidence="1">
    <location>
        <begin position="155"/>
        <end position="223"/>
    </location>
</feature>
<dbReference type="PANTHER" id="PTHR10666">
    <property type="entry name" value="UBIQUITIN"/>
    <property type="match status" value="1"/>
</dbReference>
<dbReference type="Pfam" id="PF00240">
    <property type="entry name" value="ubiquitin"/>
    <property type="match status" value="2"/>
</dbReference>
<dbReference type="CDD" id="cd17039">
    <property type="entry name" value="Ubl_ubiquitin_like"/>
    <property type="match status" value="1"/>
</dbReference>
<keyword evidence="3" id="KW-1185">Reference proteome</keyword>
<gene>
    <name evidence="2" type="ORF">BSL78_21371</name>
</gene>
<dbReference type="PRINTS" id="PR00348">
    <property type="entry name" value="UBIQUITIN"/>
</dbReference>
<dbReference type="SUPFAM" id="SSF54236">
    <property type="entry name" value="Ubiquitin-like"/>
    <property type="match status" value="4"/>
</dbReference>
<dbReference type="InterPro" id="IPR050158">
    <property type="entry name" value="Ubiquitin_ubiquitin-like"/>
</dbReference>
<protein>
    <recommendedName>
        <fullName evidence="1">Ubiquitin-like domain-containing protein</fullName>
    </recommendedName>
</protein>
<dbReference type="InterPro" id="IPR019954">
    <property type="entry name" value="Ubiquitin_CS"/>
</dbReference>
<dbReference type="SMART" id="SM00213">
    <property type="entry name" value="UBQ"/>
    <property type="match status" value="4"/>
</dbReference>
<comment type="caution">
    <text evidence="2">The sequence shown here is derived from an EMBL/GenBank/DDBJ whole genome shotgun (WGS) entry which is preliminary data.</text>
</comment>
<proteinExistence type="predicted"/>